<dbReference type="PANTHER" id="PTHR46698">
    <property type="entry name" value="CROSSVEINLESS 2"/>
    <property type="match status" value="1"/>
</dbReference>
<feature type="non-terminal residue" evidence="5">
    <location>
        <position position="149"/>
    </location>
</feature>
<protein>
    <recommendedName>
        <fullName evidence="4">VWFC domain-containing protein</fullName>
    </recommendedName>
</protein>
<dbReference type="EMBL" id="CATNWA010004704">
    <property type="protein sequence ID" value="CAI9548469.1"/>
    <property type="molecule type" value="Genomic_DNA"/>
</dbReference>
<dbReference type="PROSITE" id="PS01208">
    <property type="entry name" value="VWFC_1"/>
    <property type="match status" value="2"/>
</dbReference>
<dbReference type="Proteomes" id="UP001162483">
    <property type="component" value="Unassembled WGS sequence"/>
</dbReference>
<accession>A0ABN9BLD8</accession>
<keyword evidence="2" id="KW-0964">Secreted</keyword>
<comment type="caution">
    <text evidence="5">The sequence shown here is derived from an EMBL/GenBank/DDBJ whole genome shotgun (WGS) entry which is preliminary data.</text>
</comment>
<dbReference type="Gene3D" id="2.10.70.10">
    <property type="entry name" value="Complement Module, domain 1"/>
    <property type="match status" value="1"/>
</dbReference>
<name>A0ABN9BLD8_9NEOB</name>
<reference evidence="5" key="1">
    <citation type="submission" date="2023-05" db="EMBL/GenBank/DDBJ databases">
        <authorList>
            <person name="Stuckert A."/>
        </authorList>
    </citation>
    <scope>NUCLEOTIDE SEQUENCE</scope>
</reference>
<dbReference type="PROSITE" id="PS50184">
    <property type="entry name" value="VWFC_2"/>
    <property type="match status" value="2"/>
</dbReference>
<evidence type="ECO:0000256" key="1">
    <source>
        <dbReference type="ARBA" id="ARBA00004613"/>
    </source>
</evidence>
<gene>
    <name evidence="5" type="ORF">SPARVUS_LOCUS3155556</name>
</gene>
<dbReference type="InterPro" id="IPR052424">
    <property type="entry name" value="Kielin_Chordin-BMP_Reg"/>
</dbReference>
<dbReference type="Pfam" id="PF00093">
    <property type="entry name" value="VWC"/>
    <property type="match status" value="2"/>
</dbReference>
<evidence type="ECO:0000259" key="4">
    <source>
        <dbReference type="PROSITE" id="PS50184"/>
    </source>
</evidence>
<feature type="non-terminal residue" evidence="5">
    <location>
        <position position="1"/>
    </location>
</feature>
<keyword evidence="3" id="KW-0732">Signal</keyword>
<dbReference type="SUPFAM" id="SSF57603">
    <property type="entry name" value="FnI-like domain"/>
    <property type="match status" value="3"/>
</dbReference>
<comment type="subcellular location">
    <subcellularLocation>
        <location evidence="1">Secreted</location>
    </subcellularLocation>
</comment>
<sequence>LQGDIIPNGVTFQGNGNPCDSCICQNGNIQCVRVTCPKLTCLLQEEIPGECCKRCQGCIDGTTTRRHEEEWKPQGEPCHSCRCMEGKIQCRKRHCASLCRNPAPPRPGTCCPTCDGCSFNGRTYQNGQSVRSSDSCTRCLCENGNVQCS</sequence>
<keyword evidence="6" id="KW-1185">Reference proteome</keyword>
<proteinExistence type="predicted"/>
<feature type="domain" description="VWFC" evidence="4">
    <location>
        <begin position="1"/>
        <end position="56"/>
    </location>
</feature>
<evidence type="ECO:0000256" key="3">
    <source>
        <dbReference type="ARBA" id="ARBA00022729"/>
    </source>
</evidence>
<dbReference type="Gene3D" id="6.20.200.20">
    <property type="match status" value="2"/>
</dbReference>
<dbReference type="SMART" id="SM00214">
    <property type="entry name" value="VWC"/>
    <property type="match status" value="2"/>
</dbReference>
<dbReference type="InterPro" id="IPR001007">
    <property type="entry name" value="VWF_dom"/>
</dbReference>
<feature type="domain" description="VWFC" evidence="4">
    <location>
        <begin position="56"/>
        <end position="115"/>
    </location>
</feature>
<organism evidence="5 6">
    <name type="scientific">Staurois parvus</name>
    <dbReference type="NCBI Taxonomy" id="386267"/>
    <lineage>
        <taxon>Eukaryota</taxon>
        <taxon>Metazoa</taxon>
        <taxon>Chordata</taxon>
        <taxon>Craniata</taxon>
        <taxon>Vertebrata</taxon>
        <taxon>Euteleostomi</taxon>
        <taxon>Amphibia</taxon>
        <taxon>Batrachia</taxon>
        <taxon>Anura</taxon>
        <taxon>Neobatrachia</taxon>
        <taxon>Ranoidea</taxon>
        <taxon>Ranidae</taxon>
        <taxon>Staurois</taxon>
    </lineage>
</organism>
<evidence type="ECO:0000313" key="6">
    <source>
        <dbReference type="Proteomes" id="UP001162483"/>
    </source>
</evidence>
<evidence type="ECO:0000256" key="2">
    <source>
        <dbReference type="ARBA" id="ARBA00022525"/>
    </source>
</evidence>
<dbReference type="PANTHER" id="PTHR46698:SF4">
    <property type="entry name" value="CROSSVEINLESS 2"/>
    <property type="match status" value="1"/>
</dbReference>
<evidence type="ECO:0000313" key="5">
    <source>
        <dbReference type="EMBL" id="CAI9548469.1"/>
    </source>
</evidence>